<protein>
    <submittedName>
        <fullName evidence="1">Uncharacterized protein</fullName>
    </submittedName>
</protein>
<sequence length="53" mass="5626">MEQLIKKMAQDNVWREWVAVNSPREAGKDGCISATKSGCISATSAAPKTGCIS</sequence>
<proteinExistence type="predicted"/>
<comment type="caution">
    <text evidence="1">The sequence shown here is derived from an EMBL/GenBank/DDBJ whole genome shotgun (WGS) entry which is preliminary data.</text>
</comment>
<evidence type="ECO:0000313" key="2">
    <source>
        <dbReference type="Proteomes" id="UP000286746"/>
    </source>
</evidence>
<dbReference type="RefSeq" id="WP_170251830.1">
    <property type="nucleotide sequence ID" value="NZ_BHZD01000001.1"/>
</dbReference>
<dbReference type="EMBL" id="BHZD01000001">
    <property type="protein sequence ID" value="GCD45118.1"/>
    <property type="molecule type" value="Genomic_DNA"/>
</dbReference>
<dbReference type="AlphaFoldDB" id="A0A401W703"/>
<gene>
    <name evidence="1" type="ORF">GKJPGBOP_04839</name>
</gene>
<reference evidence="1 2" key="1">
    <citation type="submission" date="2018-11" db="EMBL/GenBank/DDBJ databases">
        <title>Whole genome sequence of Streptomyces paromomycinus NBRC 15454(T).</title>
        <authorList>
            <person name="Komaki H."/>
            <person name="Tamura T."/>
        </authorList>
    </citation>
    <scope>NUCLEOTIDE SEQUENCE [LARGE SCALE GENOMIC DNA]</scope>
    <source>
        <strain evidence="1 2">NBRC 15454</strain>
    </source>
</reference>
<accession>A0A401W703</accession>
<keyword evidence="2" id="KW-1185">Reference proteome</keyword>
<name>A0A401W703_STREY</name>
<evidence type="ECO:0000313" key="1">
    <source>
        <dbReference type="EMBL" id="GCD45118.1"/>
    </source>
</evidence>
<dbReference type="Proteomes" id="UP000286746">
    <property type="component" value="Unassembled WGS sequence"/>
</dbReference>
<organism evidence="1 2">
    <name type="scientific">Streptomyces paromomycinus</name>
    <name type="common">Streptomyces rimosus subsp. paromomycinus</name>
    <dbReference type="NCBI Taxonomy" id="92743"/>
    <lineage>
        <taxon>Bacteria</taxon>
        <taxon>Bacillati</taxon>
        <taxon>Actinomycetota</taxon>
        <taxon>Actinomycetes</taxon>
        <taxon>Kitasatosporales</taxon>
        <taxon>Streptomycetaceae</taxon>
        <taxon>Streptomyces</taxon>
    </lineage>
</organism>